<feature type="region of interest" description="Disordered" evidence="1">
    <location>
        <begin position="201"/>
        <end position="249"/>
    </location>
</feature>
<keyword evidence="2" id="KW-0472">Membrane</keyword>
<dbReference type="RefSeq" id="WP_173811729.1">
    <property type="nucleotide sequence ID" value="NZ_JABSNP010000023.1"/>
</dbReference>
<dbReference type="Proteomes" id="UP000779507">
    <property type="component" value="Unassembled WGS sequence"/>
</dbReference>
<accession>A0ABX2FVH2</accession>
<keyword evidence="2" id="KW-0812">Transmembrane</keyword>
<evidence type="ECO:0000313" key="3">
    <source>
        <dbReference type="EMBL" id="NRT20962.1"/>
    </source>
</evidence>
<evidence type="ECO:0000313" key="4">
    <source>
        <dbReference type="Proteomes" id="UP000779507"/>
    </source>
</evidence>
<feature type="compositionally biased region" description="Basic and acidic residues" evidence="1">
    <location>
        <begin position="201"/>
        <end position="221"/>
    </location>
</feature>
<name>A0ABX2FVH2_9BACT</name>
<evidence type="ECO:0000256" key="1">
    <source>
        <dbReference type="SAM" id="MobiDB-lite"/>
    </source>
</evidence>
<protein>
    <recommendedName>
        <fullName evidence="5">Conjugal transfer protein TraK</fullName>
    </recommendedName>
</protein>
<proteinExistence type="predicted"/>
<feature type="transmembrane region" description="Helical" evidence="2">
    <location>
        <begin position="17"/>
        <end position="37"/>
    </location>
</feature>
<reference evidence="3 4" key="1">
    <citation type="submission" date="2020-05" db="EMBL/GenBank/DDBJ databases">
        <title>Genomic Encyclopedia of Type Strains, Phase IV (KMG-V): Genome sequencing to study the core and pangenomes of soil and plant-associated prokaryotes.</title>
        <authorList>
            <person name="Whitman W."/>
        </authorList>
    </citation>
    <scope>NUCLEOTIDE SEQUENCE [LARGE SCALE GENOMIC DNA]</scope>
    <source>
        <strain evidence="3 4">9A</strain>
    </source>
</reference>
<keyword evidence="4" id="KW-1185">Reference proteome</keyword>
<dbReference type="EMBL" id="JABSNP010000023">
    <property type="protein sequence ID" value="NRT20962.1"/>
    <property type="molecule type" value="Genomic_DNA"/>
</dbReference>
<evidence type="ECO:0000256" key="2">
    <source>
        <dbReference type="SAM" id="Phobius"/>
    </source>
</evidence>
<gene>
    <name evidence="3" type="ORF">HNP98_003807</name>
</gene>
<sequence>MSTVKDLNSSFTTMRNVALACVLGLIVVVIGSGFMVYRTNENAGRRVYVVSANGSATALALKEDVHTSFEARNLVKSFMQTMFGHDQYTFKQHLDAALPLIEGRGGRRIFEGFTQGQVLQNYQRYSARNVVDVDSIHLNMEQRPYSGVVYTKQRIFIGDQQREALPLAAKFNLIETDRSDANPYGLLITNFDYVAYAPPTSREEKDALEQQEQDRQRRLKEAAAAPMEPSLSPAAGQAPTTPAPITPAR</sequence>
<comment type="caution">
    <text evidence="3">The sequence shown here is derived from an EMBL/GenBank/DDBJ whole genome shotgun (WGS) entry which is preliminary data.</text>
</comment>
<evidence type="ECO:0008006" key="5">
    <source>
        <dbReference type="Google" id="ProtNLM"/>
    </source>
</evidence>
<organism evidence="3 4">
    <name type="scientific">Hymenobacter caeli</name>
    <dbReference type="NCBI Taxonomy" id="2735894"/>
    <lineage>
        <taxon>Bacteria</taxon>
        <taxon>Pseudomonadati</taxon>
        <taxon>Bacteroidota</taxon>
        <taxon>Cytophagia</taxon>
        <taxon>Cytophagales</taxon>
        <taxon>Hymenobacteraceae</taxon>
        <taxon>Hymenobacter</taxon>
    </lineage>
</organism>
<keyword evidence="2" id="KW-1133">Transmembrane helix</keyword>